<evidence type="ECO:0000259" key="4">
    <source>
        <dbReference type="PROSITE" id="PS51762"/>
    </source>
</evidence>
<keyword evidence="5" id="KW-0378">Hydrolase</keyword>
<protein>
    <submittedName>
        <fullName evidence="5">Glycoside hydrolase family 16 protein</fullName>
    </submittedName>
</protein>
<evidence type="ECO:0000313" key="6">
    <source>
        <dbReference type="Proteomes" id="UP001520878"/>
    </source>
</evidence>
<proteinExistence type="inferred from homology"/>
<sequence length="335" mass="37254">MFTRTLRIGALLTSVSPLTLLLSPALASAPQWQLIWQDEFDGPHVDAARWSYEVNCWGGGNNERQCYTPNNATVENGVLHIEARKETYTGPVVHRDSPDYRLDNVRTQSYTSARLRTKHLGDWQYGRFEIRAKLPQGQGVWPAIWMLPSDSIYGPWAASGEIDIMEAVNLGTPSDAKDDGQGKPEVRVHGTLHYGGKAPDNVYTGTGYRLPDNASPADNFHVYAIEWQQGEIRWYVDDVHYATQTQATWYSEPTTAYKPGQDAPFDRPFHLILNLAFGGDWPEATNLNGVDPTALPATFSIDYVRVYRCSDPSDGGAACAQRSPHAKRVTEGPAN</sequence>
<evidence type="ECO:0000256" key="1">
    <source>
        <dbReference type="ARBA" id="ARBA00006865"/>
    </source>
</evidence>
<dbReference type="InterPro" id="IPR000757">
    <property type="entry name" value="Beta-glucanase-like"/>
</dbReference>
<dbReference type="RefSeq" id="WP_229160092.1">
    <property type="nucleotide sequence ID" value="NZ_JAJEWP010000002.1"/>
</dbReference>
<evidence type="ECO:0000313" key="5">
    <source>
        <dbReference type="EMBL" id="MCC2616599.1"/>
    </source>
</evidence>
<comment type="similarity">
    <text evidence="1">Belongs to the glycosyl hydrolase 16 family.</text>
</comment>
<keyword evidence="3" id="KW-0732">Signal</keyword>
<feature type="domain" description="GH16" evidence="4">
    <location>
        <begin position="29"/>
        <end position="312"/>
    </location>
</feature>
<dbReference type="EMBL" id="JAJEWP010000002">
    <property type="protein sequence ID" value="MCC2616599.1"/>
    <property type="molecule type" value="Genomic_DNA"/>
</dbReference>
<dbReference type="Proteomes" id="UP001520878">
    <property type="component" value="Unassembled WGS sequence"/>
</dbReference>
<dbReference type="PANTHER" id="PTHR10963:SF55">
    <property type="entry name" value="GLYCOSIDE HYDROLASE FAMILY 16 PROTEIN"/>
    <property type="match status" value="1"/>
</dbReference>
<organism evidence="5 6">
    <name type="scientific">Fluctibacter halophilus</name>
    <dbReference type="NCBI Taxonomy" id="226011"/>
    <lineage>
        <taxon>Bacteria</taxon>
        <taxon>Pseudomonadati</taxon>
        <taxon>Pseudomonadota</taxon>
        <taxon>Gammaproteobacteria</taxon>
        <taxon>Alteromonadales</taxon>
        <taxon>Alteromonadaceae</taxon>
        <taxon>Fluctibacter</taxon>
    </lineage>
</organism>
<dbReference type="GO" id="GO:0016787">
    <property type="term" value="F:hydrolase activity"/>
    <property type="evidence" value="ECO:0007669"/>
    <property type="project" value="UniProtKB-KW"/>
</dbReference>
<dbReference type="CDD" id="cd08023">
    <property type="entry name" value="GH16_laminarinase_like"/>
    <property type="match status" value="1"/>
</dbReference>
<dbReference type="SUPFAM" id="SSF49899">
    <property type="entry name" value="Concanavalin A-like lectins/glucanases"/>
    <property type="match status" value="1"/>
</dbReference>
<evidence type="ECO:0000256" key="2">
    <source>
        <dbReference type="SAM" id="MobiDB-lite"/>
    </source>
</evidence>
<dbReference type="PANTHER" id="PTHR10963">
    <property type="entry name" value="GLYCOSYL HYDROLASE-RELATED"/>
    <property type="match status" value="1"/>
</dbReference>
<keyword evidence="6" id="KW-1185">Reference proteome</keyword>
<dbReference type="PROSITE" id="PS51762">
    <property type="entry name" value="GH16_2"/>
    <property type="match status" value="1"/>
</dbReference>
<name>A0ABS8GA65_9ALTE</name>
<gene>
    <name evidence="5" type="ORF">LJ739_10130</name>
</gene>
<accession>A0ABS8GA65</accession>
<reference evidence="5 6" key="1">
    <citation type="submission" date="2021-10" db="EMBL/GenBank/DDBJ databases">
        <title>Draft genome of Aestuariibacter halophilus JC2043.</title>
        <authorList>
            <person name="Emsley S.A."/>
            <person name="Pfannmuller K.M."/>
            <person name="Ushijima B."/>
            <person name="Saw J.H."/>
            <person name="Videau P."/>
        </authorList>
    </citation>
    <scope>NUCLEOTIDE SEQUENCE [LARGE SCALE GENOMIC DNA]</scope>
    <source>
        <strain evidence="5 6">JC2043</strain>
    </source>
</reference>
<dbReference type="InterPro" id="IPR050546">
    <property type="entry name" value="Glycosyl_Hydrlase_16"/>
</dbReference>
<dbReference type="InterPro" id="IPR013320">
    <property type="entry name" value="ConA-like_dom_sf"/>
</dbReference>
<evidence type="ECO:0000256" key="3">
    <source>
        <dbReference type="SAM" id="SignalP"/>
    </source>
</evidence>
<feature type="signal peptide" evidence="3">
    <location>
        <begin position="1"/>
        <end position="27"/>
    </location>
</feature>
<dbReference type="Pfam" id="PF00722">
    <property type="entry name" value="Glyco_hydro_16"/>
    <property type="match status" value="1"/>
</dbReference>
<dbReference type="Gene3D" id="2.60.120.200">
    <property type="match status" value="1"/>
</dbReference>
<comment type="caution">
    <text evidence="5">The sequence shown here is derived from an EMBL/GenBank/DDBJ whole genome shotgun (WGS) entry which is preliminary data.</text>
</comment>
<feature type="region of interest" description="Disordered" evidence="2">
    <location>
        <begin position="313"/>
        <end position="335"/>
    </location>
</feature>
<feature type="chain" id="PRO_5046545172" evidence="3">
    <location>
        <begin position="28"/>
        <end position="335"/>
    </location>
</feature>